<evidence type="ECO:0000313" key="5">
    <source>
        <dbReference type="Proteomes" id="UP001304683"/>
    </source>
</evidence>
<evidence type="ECO:0000256" key="3">
    <source>
        <dbReference type="SAM" id="MobiDB-lite"/>
    </source>
</evidence>
<dbReference type="PIRSF" id="PIRSF005902">
    <property type="entry name" value="DNase_TatD"/>
    <property type="match status" value="1"/>
</dbReference>
<dbReference type="RefSeq" id="WP_318750747.1">
    <property type="nucleotide sequence ID" value="NZ_CP132508.1"/>
</dbReference>
<dbReference type="InterPro" id="IPR032466">
    <property type="entry name" value="Metal_Hydrolase"/>
</dbReference>
<dbReference type="InterPro" id="IPR018228">
    <property type="entry name" value="DNase_TatD-rel_CS"/>
</dbReference>
<dbReference type="PROSITE" id="PS01090">
    <property type="entry name" value="TATD_2"/>
    <property type="match status" value="1"/>
</dbReference>
<organism evidence="4 5">
    <name type="scientific">Thermaerobacter composti</name>
    <dbReference type="NCBI Taxonomy" id="554949"/>
    <lineage>
        <taxon>Bacteria</taxon>
        <taxon>Bacillati</taxon>
        <taxon>Bacillota</taxon>
        <taxon>Clostridia</taxon>
        <taxon>Eubacteriales</taxon>
        <taxon>Clostridiales Family XVII. Incertae Sedis</taxon>
        <taxon>Thermaerobacter</taxon>
    </lineage>
</organism>
<gene>
    <name evidence="4" type="ORF">Q5761_00190</name>
</gene>
<name>A0ABZ0QNS1_9FIRM</name>
<dbReference type="SUPFAM" id="SSF51556">
    <property type="entry name" value="Metallo-dependent hydrolases"/>
    <property type="match status" value="1"/>
</dbReference>
<dbReference type="CDD" id="cd01310">
    <property type="entry name" value="TatD_DNAse"/>
    <property type="match status" value="1"/>
</dbReference>
<proteinExistence type="predicted"/>
<dbReference type="PANTHER" id="PTHR46124">
    <property type="entry name" value="D-AMINOACYL-TRNA DEACYLASE"/>
    <property type="match status" value="1"/>
</dbReference>
<sequence>MRDEAISGASPGGDRTDGSRRQRSAAGDRPAPEPAAGAGIVLVDTHCHLDFPEFDPDREQVVAAARAAGVAAMITIGVDLASSRRAVALAERHAAVYAAVGIHPHSAREATPAALAELRRLADHPRVVAIGEIGLDFHRGRAEEAVQRRALQAQLELAAERGLPVVIHQRDAVEELWALLTAPQAPRVEGVLHCFSAGPEWALRWTAAGWFVGLDGPVTFKNGEDARAVARAVPLDRLLVETDAPFLAPHPYRGRRNQPAWVRLVAERIARERRMPLDELARRTTANAVRLFRLPLAEARGGGVRVGGAAPPPMG</sequence>
<accession>A0ABZ0QNS1</accession>
<dbReference type="EMBL" id="CP132508">
    <property type="protein sequence ID" value="WPD19136.1"/>
    <property type="molecule type" value="Genomic_DNA"/>
</dbReference>
<dbReference type="InterPro" id="IPR015991">
    <property type="entry name" value="TatD/YcfH-like"/>
</dbReference>
<evidence type="ECO:0000313" key="4">
    <source>
        <dbReference type="EMBL" id="WPD19136.1"/>
    </source>
</evidence>
<dbReference type="PROSITE" id="PS01091">
    <property type="entry name" value="TATD_3"/>
    <property type="match status" value="1"/>
</dbReference>
<reference evidence="4 5" key="1">
    <citation type="submission" date="2023-08" db="EMBL/GenBank/DDBJ databases">
        <title>Genome sequence of Thermaerobacter compostii strain Ins1, a spore-forming filamentous bacterium isolated from a deep geothermal reservoir.</title>
        <authorList>
            <person name="Bregnard D."/>
            <person name="Gonzalez D."/>
            <person name="Junier P."/>
        </authorList>
    </citation>
    <scope>NUCLEOTIDE SEQUENCE [LARGE SCALE GENOMIC DNA]</scope>
    <source>
        <strain evidence="4 5">Ins1</strain>
    </source>
</reference>
<protein>
    <submittedName>
        <fullName evidence="4">TatD family hydrolase</fullName>
    </submittedName>
</protein>
<evidence type="ECO:0000256" key="1">
    <source>
        <dbReference type="ARBA" id="ARBA00022723"/>
    </source>
</evidence>
<keyword evidence="1" id="KW-0479">Metal-binding</keyword>
<dbReference type="PROSITE" id="PS01137">
    <property type="entry name" value="TATD_1"/>
    <property type="match status" value="1"/>
</dbReference>
<feature type="region of interest" description="Disordered" evidence="3">
    <location>
        <begin position="1"/>
        <end position="36"/>
    </location>
</feature>
<dbReference type="Proteomes" id="UP001304683">
    <property type="component" value="Chromosome"/>
</dbReference>
<keyword evidence="2 4" id="KW-0378">Hydrolase</keyword>
<dbReference type="GO" id="GO:0016787">
    <property type="term" value="F:hydrolase activity"/>
    <property type="evidence" value="ECO:0007669"/>
    <property type="project" value="UniProtKB-KW"/>
</dbReference>
<dbReference type="Gene3D" id="3.20.20.140">
    <property type="entry name" value="Metal-dependent hydrolases"/>
    <property type="match status" value="1"/>
</dbReference>
<dbReference type="InterPro" id="IPR001130">
    <property type="entry name" value="TatD-like"/>
</dbReference>
<evidence type="ECO:0000256" key="2">
    <source>
        <dbReference type="ARBA" id="ARBA00022801"/>
    </source>
</evidence>
<dbReference type="Pfam" id="PF01026">
    <property type="entry name" value="TatD_DNase"/>
    <property type="match status" value="1"/>
</dbReference>
<keyword evidence="5" id="KW-1185">Reference proteome</keyword>
<dbReference type="NCBIfam" id="TIGR00010">
    <property type="entry name" value="YchF/TatD family DNA exonuclease"/>
    <property type="match status" value="1"/>
</dbReference>
<dbReference type="PANTHER" id="PTHR46124:SF2">
    <property type="entry name" value="D-AMINOACYL-TRNA DEACYLASE"/>
    <property type="match status" value="1"/>
</dbReference>